<name>A0A4Y2JXK8_ARAVE</name>
<accession>A0A4Y2JXK8</accession>
<feature type="region of interest" description="Disordered" evidence="1">
    <location>
        <begin position="83"/>
        <end position="103"/>
    </location>
</feature>
<evidence type="ECO:0000313" key="3">
    <source>
        <dbReference type="Proteomes" id="UP000499080"/>
    </source>
</evidence>
<organism evidence="2 3">
    <name type="scientific">Araneus ventricosus</name>
    <name type="common">Orbweaver spider</name>
    <name type="synonym">Epeira ventricosa</name>
    <dbReference type="NCBI Taxonomy" id="182803"/>
    <lineage>
        <taxon>Eukaryota</taxon>
        <taxon>Metazoa</taxon>
        <taxon>Ecdysozoa</taxon>
        <taxon>Arthropoda</taxon>
        <taxon>Chelicerata</taxon>
        <taxon>Arachnida</taxon>
        <taxon>Araneae</taxon>
        <taxon>Araneomorphae</taxon>
        <taxon>Entelegynae</taxon>
        <taxon>Araneoidea</taxon>
        <taxon>Araneidae</taxon>
        <taxon>Araneus</taxon>
    </lineage>
</organism>
<keyword evidence="3" id="KW-1185">Reference proteome</keyword>
<protein>
    <submittedName>
        <fullName evidence="2">Uncharacterized protein</fullName>
    </submittedName>
</protein>
<evidence type="ECO:0000256" key="1">
    <source>
        <dbReference type="SAM" id="MobiDB-lite"/>
    </source>
</evidence>
<evidence type="ECO:0000313" key="2">
    <source>
        <dbReference type="EMBL" id="GBM94754.1"/>
    </source>
</evidence>
<proteinExistence type="predicted"/>
<gene>
    <name evidence="2" type="ORF">AVEN_66048_1</name>
</gene>
<sequence length="103" mass="11769">MRFDGQSQNKFWRCVCSIYCGVYTCRVIDHKINMSYHAELNAWEKKESGADEVKHITTIKMAADAEGAVEIVEDETAKIKEAARVEGKERKHFPGTTTTNDYH</sequence>
<comment type="caution">
    <text evidence="2">The sequence shown here is derived from an EMBL/GenBank/DDBJ whole genome shotgun (WGS) entry which is preliminary data.</text>
</comment>
<dbReference type="EMBL" id="BGPR01003997">
    <property type="protein sequence ID" value="GBM94754.1"/>
    <property type="molecule type" value="Genomic_DNA"/>
</dbReference>
<dbReference type="Proteomes" id="UP000499080">
    <property type="component" value="Unassembled WGS sequence"/>
</dbReference>
<reference evidence="2 3" key="1">
    <citation type="journal article" date="2019" name="Sci. Rep.">
        <title>Orb-weaving spider Araneus ventricosus genome elucidates the spidroin gene catalogue.</title>
        <authorList>
            <person name="Kono N."/>
            <person name="Nakamura H."/>
            <person name="Ohtoshi R."/>
            <person name="Moran D.A.P."/>
            <person name="Shinohara A."/>
            <person name="Yoshida Y."/>
            <person name="Fujiwara M."/>
            <person name="Mori M."/>
            <person name="Tomita M."/>
            <person name="Arakawa K."/>
        </authorList>
    </citation>
    <scope>NUCLEOTIDE SEQUENCE [LARGE SCALE GENOMIC DNA]</scope>
</reference>
<dbReference type="AlphaFoldDB" id="A0A4Y2JXK8"/>